<feature type="compositionally biased region" description="Pro residues" evidence="1">
    <location>
        <begin position="186"/>
        <end position="195"/>
    </location>
</feature>
<dbReference type="Proteomes" id="UP001219525">
    <property type="component" value="Unassembled WGS sequence"/>
</dbReference>
<accession>A0AAD6YFH9</accession>
<organism evidence="2 3">
    <name type="scientific">Mycena pura</name>
    <dbReference type="NCBI Taxonomy" id="153505"/>
    <lineage>
        <taxon>Eukaryota</taxon>
        <taxon>Fungi</taxon>
        <taxon>Dikarya</taxon>
        <taxon>Basidiomycota</taxon>
        <taxon>Agaricomycotina</taxon>
        <taxon>Agaricomycetes</taxon>
        <taxon>Agaricomycetidae</taxon>
        <taxon>Agaricales</taxon>
        <taxon>Marasmiineae</taxon>
        <taxon>Mycenaceae</taxon>
        <taxon>Mycena</taxon>
    </lineage>
</organism>
<evidence type="ECO:0000313" key="2">
    <source>
        <dbReference type="EMBL" id="KAJ7217088.1"/>
    </source>
</evidence>
<dbReference type="AlphaFoldDB" id="A0AAD6YFH9"/>
<evidence type="ECO:0000256" key="1">
    <source>
        <dbReference type="SAM" id="MobiDB-lite"/>
    </source>
</evidence>
<name>A0AAD6YFH9_9AGAR</name>
<evidence type="ECO:0000313" key="3">
    <source>
        <dbReference type="Proteomes" id="UP001219525"/>
    </source>
</evidence>
<gene>
    <name evidence="2" type="ORF">GGX14DRAFT_601972</name>
</gene>
<feature type="region of interest" description="Disordered" evidence="1">
    <location>
        <begin position="249"/>
        <end position="268"/>
    </location>
</feature>
<feature type="compositionally biased region" description="Low complexity" evidence="1">
    <location>
        <begin position="370"/>
        <end position="382"/>
    </location>
</feature>
<keyword evidence="3" id="KW-1185">Reference proteome</keyword>
<comment type="caution">
    <text evidence="2">The sequence shown here is derived from an EMBL/GenBank/DDBJ whole genome shotgun (WGS) entry which is preliminary data.</text>
</comment>
<protein>
    <submittedName>
        <fullName evidence="2">Uncharacterized protein</fullName>
    </submittedName>
</protein>
<feature type="compositionally biased region" description="Low complexity" evidence="1">
    <location>
        <begin position="250"/>
        <end position="268"/>
    </location>
</feature>
<reference evidence="2" key="1">
    <citation type="submission" date="2023-03" db="EMBL/GenBank/DDBJ databases">
        <title>Massive genome expansion in bonnet fungi (Mycena s.s.) driven by repeated elements and novel gene families across ecological guilds.</title>
        <authorList>
            <consortium name="Lawrence Berkeley National Laboratory"/>
            <person name="Harder C.B."/>
            <person name="Miyauchi S."/>
            <person name="Viragh M."/>
            <person name="Kuo A."/>
            <person name="Thoen E."/>
            <person name="Andreopoulos B."/>
            <person name="Lu D."/>
            <person name="Skrede I."/>
            <person name="Drula E."/>
            <person name="Henrissat B."/>
            <person name="Morin E."/>
            <person name="Kohler A."/>
            <person name="Barry K."/>
            <person name="LaButti K."/>
            <person name="Morin E."/>
            <person name="Salamov A."/>
            <person name="Lipzen A."/>
            <person name="Mereny Z."/>
            <person name="Hegedus B."/>
            <person name="Baldrian P."/>
            <person name="Stursova M."/>
            <person name="Weitz H."/>
            <person name="Taylor A."/>
            <person name="Grigoriev I.V."/>
            <person name="Nagy L.G."/>
            <person name="Martin F."/>
            <person name="Kauserud H."/>
        </authorList>
    </citation>
    <scope>NUCLEOTIDE SEQUENCE</scope>
    <source>
        <strain evidence="2">9144</strain>
    </source>
</reference>
<proteinExistence type="predicted"/>
<feature type="region of interest" description="Disordered" evidence="1">
    <location>
        <begin position="370"/>
        <end position="401"/>
    </location>
</feature>
<sequence>MSSLQASNSVNHEYLLVSLYSHLKVGLTPKGLLLLALNVLSVLLVPFFSLKWPRRTVGQIFTWITALLYVHNLCQLRPNNDVLMTSWLTEAAVNAKCKGFWWVEGSHINELPTGSTPCPSNSPCKGLGQRNGSCTHWLCQKYCVERATADQTHCCQIGGHRATISTPVTPRKLGRTFQDCISFSPSPTPPTPPLQNPLSESPTPFPTPPSTFTFSIPIVTPPQTPTFLPHGRNVSNYYSTQYLPDNFVDRSLSGPTTPTPSPLSRSASRNQLVKEVASGICIGWCQTIDTNPIPLEAFAPDLPYFKPSICRLLQKVSDDLSEFCVAINGCWVARDKPLERLGQNTKVLLGPITLAGQESKFSEDDIMISGTSSPLKCSSPSSRQGEGTPKKRGKIIPESTSDETIDLTANSNSDVEVMIDDFPPSDRKEADPIEKAFDHPIPTQTWYRHYNKWAEKQKQI</sequence>
<dbReference type="EMBL" id="JARJCW010000014">
    <property type="protein sequence ID" value="KAJ7217088.1"/>
    <property type="molecule type" value="Genomic_DNA"/>
</dbReference>
<feature type="region of interest" description="Disordered" evidence="1">
    <location>
        <begin position="184"/>
        <end position="204"/>
    </location>
</feature>